<sequence>MRRRPPTVMVRIRKSDLDRMKEMARQAGKKLPDFQKLLLRYYRRRR</sequence>
<dbReference type="EMBL" id="BART01030441">
    <property type="protein sequence ID" value="GAH17212.1"/>
    <property type="molecule type" value="Genomic_DNA"/>
</dbReference>
<evidence type="ECO:0000313" key="1">
    <source>
        <dbReference type="EMBL" id="GAH17212.1"/>
    </source>
</evidence>
<evidence type="ECO:0008006" key="2">
    <source>
        <dbReference type="Google" id="ProtNLM"/>
    </source>
</evidence>
<comment type="caution">
    <text evidence="1">The sequence shown here is derived from an EMBL/GenBank/DDBJ whole genome shotgun (WGS) entry which is preliminary data.</text>
</comment>
<organism evidence="1">
    <name type="scientific">marine sediment metagenome</name>
    <dbReference type="NCBI Taxonomy" id="412755"/>
    <lineage>
        <taxon>unclassified sequences</taxon>
        <taxon>metagenomes</taxon>
        <taxon>ecological metagenomes</taxon>
    </lineage>
</organism>
<accession>X1DAD0</accession>
<proteinExistence type="predicted"/>
<dbReference type="AlphaFoldDB" id="X1DAD0"/>
<name>X1DAD0_9ZZZZ</name>
<reference evidence="1" key="1">
    <citation type="journal article" date="2014" name="Front. Microbiol.">
        <title>High frequency of phylogenetically diverse reductive dehalogenase-homologous genes in deep subseafloor sedimentary metagenomes.</title>
        <authorList>
            <person name="Kawai M."/>
            <person name="Futagami T."/>
            <person name="Toyoda A."/>
            <person name="Takaki Y."/>
            <person name="Nishi S."/>
            <person name="Hori S."/>
            <person name="Arai W."/>
            <person name="Tsubouchi T."/>
            <person name="Morono Y."/>
            <person name="Uchiyama I."/>
            <person name="Ito T."/>
            <person name="Fujiyama A."/>
            <person name="Inagaki F."/>
            <person name="Takami H."/>
        </authorList>
    </citation>
    <scope>NUCLEOTIDE SEQUENCE</scope>
    <source>
        <strain evidence="1">Expedition CK06-06</strain>
    </source>
</reference>
<gene>
    <name evidence="1" type="ORF">S01H4_53159</name>
</gene>
<protein>
    <recommendedName>
        <fullName evidence="2">Ribbon-helix-helix protein CopG domain-containing protein</fullName>
    </recommendedName>
</protein>